<evidence type="ECO:0000313" key="7">
    <source>
        <dbReference type="Proteomes" id="UP000268094"/>
    </source>
</evidence>
<dbReference type="GO" id="GO:0004104">
    <property type="term" value="F:cholinesterase activity"/>
    <property type="evidence" value="ECO:0007669"/>
    <property type="project" value="InterPro"/>
</dbReference>
<keyword evidence="7" id="KW-1185">Reference proteome</keyword>
<organism evidence="6 7">
    <name type="scientific">Corallococcus terminator</name>
    <dbReference type="NCBI Taxonomy" id="2316733"/>
    <lineage>
        <taxon>Bacteria</taxon>
        <taxon>Pseudomonadati</taxon>
        <taxon>Myxococcota</taxon>
        <taxon>Myxococcia</taxon>
        <taxon>Myxococcales</taxon>
        <taxon>Cystobacterineae</taxon>
        <taxon>Myxococcaceae</taxon>
        <taxon>Corallococcus</taxon>
    </lineage>
</organism>
<dbReference type="PROSITE" id="PS00122">
    <property type="entry name" value="CARBOXYLESTERASE_B_1"/>
    <property type="match status" value="1"/>
</dbReference>
<dbReference type="InterPro" id="IPR019826">
    <property type="entry name" value="Carboxylesterase_B_AS"/>
</dbReference>
<feature type="active site" description="Charge relay system" evidence="3">
    <location>
        <position position="379"/>
    </location>
</feature>
<dbReference type="InterPro" id="IPR000997">
    <property type="entry name" value="Cholinesterase"/>
</dbReference>
<dbReference type="EC" id="3.1.1.-" evidence="4"/>
<accession>A0A3A8HRM0</accession>
<keyword evidence="2 4" id="KW-0378">Hydrolase</keyword>
<comment type="caution">
    <text evidence="6">The sequence shown here is derived from an EMBL/GenBank/DDBJ whole genome shotgun (WGS) entry which is preliminary data.</text>
</comment>
<dbReference type="Proteomes" id="UP000268094">
    <property type="component" value="Unassembled WGS sequence"/>
</dbReference>
<dbReference type="SUPFAM" id="SSF53474">
    <property type="entry name" value="alpha/beta-Hydrolases"/>
    <property type="match status" value="1"/>
</dbReference>
<sequence length="560" mass="59044">MEPERPGVLGGWREWVDECLATSLASRVLMPKTAPHLPWLLSLLLFWGCTDPVEFPEESSFHVGAVAQALDVTTDDGPVRGSVAGGLNVFKGIPYAAPPSGNRRWAPPARPTRWTQPLTAAAFGPPCPQFREDVLHLNEDCLRLNVWAPAAPAKPRAVLVWIHGGGYVEGASSEAWYDAAQLAQREDLVVVSFNYRLGLLGFLALPQLTAPDGGTGNWGLRDQIAALDWVRRNIAAFGGDPKRVMIAGESAGAVSVTTLLAATPAQGLFQRAAIQSGTYRPVLEKEQSVGAFPSAYFVGLLSAIVMECTEGDVAACLRAKPSVQVLGTQAQLTPVTETGLGLWPTLPVVDGVVLKGRPLARVLAGSGDVPVLVGANDNEASFVLASMGVVGNPGDFGRYVDAIGASARKTQLTALYQPSVVGEVAAADALGTDLSFACPSQRLATASATVGTAPAYLYRFARALPNGPFAPLGVAHGTDIVYLFGRFDAVATTPTPQDLTLSQQMQSAWGAMARTGSPIPAWLPYSPGGTFITWNTPATTQATWRNGRCASLDAWGLLPP</sequence>
<evidence type="ECO:0000259" key="5">
    <source>
        <dbReference type="Pfam" id="PF00135"/>
    </source>
</evidence>
<dbReference type="InterPro" id="IPR002018">
    <property type="entry name" value="CarbesteraseB"/>
</dbReference>
<dbReference type="PRINTS" id="PR00878">
    <property type="entry name" value="CHOLNESTRASE"/>
</dbReference>
<evidence type="ECO:0000313" key="6">
    <source>
        <dbReference type="EMBL" id="RKG73912.1"/>
    </source>
</evidence>
<name>A0A3A8HRM0_9BACT</name>
<feature type="domain" description="Carboxylesterase type B" evidence="5">
    <location>
        <begin position="71"/>
        <end position="538"/>
    </location>
</feature>
<evidence type="ECO:0000256" key="1">
    <source>
        <dbReference type="ARBA" id="ARBA00005964"/>
    </source>
</evidence>
<proteinExistence type="inferred from homology"/>
<feature type="active site" description="Acyl-ester intermediate" evidence="3">
    <location>
        <position position="250"/>
    </location>
</feature>
<comment type="similarity">
    <text evidence="1 4">Belongs to the type-B carboxylesterase/lipase family.</text>
</comment>
<protein>
    <recommendedName>
        <fullName evidence="4">Carboxylic ester hydrolase</fullName>
        <ecNumber evidence="4">3.1.1.-</ecNumber>
    </recommendedName>
</protein>
<dbReference type="InterPro" id="IPR050309">
    <property type="entry name" value="Type-B_Carboxylest/Lipase"/>
</dbReference>
<evidence type="ECO:0000256" key="2">
    <source>
        <dbReference type="ARBA" id="ARBA00022801"/>
    </source>
</evidence>
<dbReference type="Gene3D" id="3.40.50.1820">
    <property type="entry name" value="alpha/beta hydrolase"/>
    <property type="match status" value="1"/>
</dbReference>
<dbReference type="InterPro" id="IPR029058">
    <property type="entry name" value="AB_hydrolase_fold"/>
</dbReference>
<evidence type="ECO:0000256" key="3">
    <source>
        <dbReference type="PIRSR" id="PIRSR600997-1"/>
    </source>
</evidence>
<gene>
    <name evidence="6" type="ORF">D7V88_35685</name>
</gene>
<feature type="active site" description="Charge relay system" evidence="3">
    <location>
        <position position="476"/>
    </location>
</feature>
<reference evidence="7" key="1">
    <citation type="submission" date="2018-09" db="EMBL/GenBank/DDBJ databases">
        <authorList>
            <person name="Livingstone P.G."/>
            <person name="Whitworth D.E."/>
        </authorList>
    </citation>
    <scope>NUCLEOTIDE SEQUENCE [LARGE SCALE GENOMIC DNA]</scope>
    <source>
        <strain evidence="7">CA054A</strain>
    </source>
</reference>
<dbReference type="Pfam" id="PF00135">
    <property type="entry name" value="COesterase"/>
    <property type="match status" value="1"/>
</dbReference>
<dbReference type="AlphaFoldDB" id="A0A3A8HRM0"/>
<evidence type="ECO:0000256" key="4">
    <source>
        <dbReference type="RuleBase" id="RU361235"/>
    </source>
</evidence>
<dbReference type="EMBL" id="RAVZ01000390">
    <property type="protein sequence ID" value="RKG73912.1"/>
    <property type="molecule type" value="Genomic_DNA"/>
</dbReference>
<dbReference type="PANTHER" id="PTHR11559">
    <property type="entry name" value="CARBOXYLESTERASE"/>
    <property type="match status" value="1"/>
</dbReference>